<protein>
    <recommendedName>
        <fullName evidence="2">Apea-like HEPN domain-containing protein</fullName>
    </recommendedName>
</protein>
<dbReference type="AlphaFoldDB" id="A0A6J4MRL9"/>
<sequence length="224" mass="25522">MILDNHEVPVAYSMRAMAEDPVHSASQPLQDFVCYWTAFNNIYVTVAEKRGRRASLRRFEDGTLRTRPVAHVRIPQVVTVRERDQIDLAFDELDADLKQKLVEHAGTRFFAHRTPRWQGCKIELDALGQRLNGVINVGYTVDADHPVWSPIDTDQYESYMHGDRDPETRDALARQVLDLLYTVRNNAFHGGKRADDADDHQVMGKALQLLTLVVAAFLQDPRVA</sequence>
<reference evidence="1" key="1">
    <citation type="submission" date="2020-02" db="EMBL/GenBank/DDBJ databases">
        <authorList>
            <person name="Meier V. D."/>
        </authorList>
    </citation>
    <scope>NUCLEOTIDE SEQUENCE</scope>
    <source>
        <strain evidence="1">AVDCRST_MAG93</strain>
    </source>
</reference>
<organism evidence="1">
    <name type="scientific">uncultured Chloroflexia bacterium</name>
    <dbReference type="NCBI Taxonomy" id="1672391"/>
    <lineage>
        <taxon>Bacteria</taxon>
        <taxon>Bacillati</taxon>
        <taxon>Chloroflexota</taxon>
        <taxon>Chloroflexia</taxon>
        <taxon>environmental samples</taxon>
    </lineage>
</organism>
<evidence type="ECO:0000313" key="1">
    <source>
        <dbReference type="EMBL" id="CAA9364642.1"/>
    </source>
</evidence>
<name>A0A6J4MRL9_9CHLR</name>
<dbReference type="EMBL" id="CADCTR010002655">
    <property type="protein sequence ID" value="CAA9364642.1"/>
    <property type="molecule type" value="Genomic_DNA"/>
</dbReference>
<accession>A0A6J4MRL9</accession>
<proteinExistence type="predicted"/>
<gene>
    <name evidence="1" type="ORF">AVDCRST_MAG93-7873</name>
</gene>
<evidence type="ECO:0008006" key="2">
    <source>
        <dbReference type="Google" id="ProtNLM"/>
    </source>
</evidence>